<dbReference type="GO" id="GO:0006508">
    <property type="term" value="P:proteolysis"/>
    <property type="evidence" value="ECO:0007669"/>
    <property type="project" value="UniProtKB-KW"/>
</dbReference>
<keyword evidence="12" id="KW-1185">Reference proteome</keyword>
<evidence type="ECO:0000256" key="6">
    <source>
        <dbReference type="ARBA" id="ARBA00023157"/>
    </source>
</evidence>
<proteinExistence type="inferred from homology"/>
<comment type="similarity">
    <text evidence="1">Belongs to the peptidase C1 family.</text>
</comment>
<comment type="caution">
    <text evidence="11">The sequence shown here is derived from an EMBL/GenBank/DDBJ whole genome shotgun (WGS) entry which is preliminary data.</text>
</comment>
<dbReference type="SMART" id="SM00848">
    <property type="entry name" value="Inhibitor_I29"/>
    <property type="match status" value="1"/>
</dbReference>
<evidence type="ECO:0000256" key="7">
    <source>
        <dbReference type="ARBA" id="ARBA00023180"/>
    </source>
</evidence>
<dbReference type="FunCoup" id="A0A2P5D4Y4">
    <property type="interactions" value="123"/>
</dbReference>
<dbReference type="PROSITE" id="PS00640">
    <property type="entry name" value="THIOL_PROTEASE_ASN"/>
    <property type="match status" value="1"/>
</dbReference>
<keyword evidence="7" id="KW-0325">Glycoprotein</keyword>
<dbReference type="AlphaFoldDB" id="A0A2P5D4Y4"/>
<dbReference type="InterPro" id="IPR013128">
    <property type="entry name" value="Peptidase_C1A"/>
</dbReference>
<accession>A0A2P5D4Y4</accession>
<dbReference type="STRING" id="63057.A0A2P5D4Y4"/>
<dbReference type="InterPro" id="IPR000668">
    <property type="entry name" value="Peptidase_C1A_C"/>
</dbReference>
<evidence type="ECO:0000256" key="4">
    <source>
        <dbReference type="ARBA" id="ARBA00022801"/>
    </source>
</evidence>
<dbReference type="Pfam" id="PF08246">
    <property type="entry name" value="Inhibitor_I29"/>
    <property type="match status" value="1"/>
</dbReference>
<evidence type="ECO:0000313" key="12">
    <source>
        <dbReference type="Proteomes" id="UP000237000"/>
    </source>
</evidence>
<dbReference type="FunFam" id="3.90.70.10:FF:000067">
    <property type="entry name" value="Senescence-specific cysteine protease"/>
    <property type="match status" value="1"/>
</dbReference>
<evidence type="ECO:0000256" key="1">
    <source>
        <dbReference type="ARBA" id="ARBA00008455"/>
    </source>
</evidence>
<dbReference type="PROSITE" id="PS00139">
    <property type="entry name" value="THIOL_PROTEASE_CYS"/>
    <property type="match status" value="1"/>
</dbReference>
<evidence type="ECO:0000259" key="10">
    <source>
        <dbReference type="SMART" id="SM00848"/>
    </source>
</evidence>
<dbReference type="Proteomes" id="UP000237000">
    <property type="component" value="Unassembled WGS sequence"/>
</dbReference>
<dbReference type="CDD" id="cd02248">
    <property type="entry name" value="Peptidase_C1A"/>
    <property type="match status" value="1"/>
</dbReference>
<dbReference type="InParanoid" id="A0A2P5D4Y4"/>
<evidence type="ECO:0000256" key="3">
    <source>
        <dbReference type="ARBA" id="ARBA00022729"/>
    </source>
</evidence>
<feature type="domain" description="Cathepsin propeptide inhibitor" evidence="10">
    <location>
        <begin position="32"/>
        <end position="89"/>
    </location>
</feature>
<dbReference type="InterPro" id="IPR000169">
    <property type="entry name" value="Pept_cys_AS"/>
</dbReference>
<evidence type="ECO:0000259" key="9">
    <source>
        <dbReference type="SMART" id="SM00645"/>
    </source>
</evidence>
<evidence type="ECO:0000256" key="8">
    <source>
        <dbReference type="SAM" id="SignalP"/>
    </source>
</evidence>
<dbReference type="Pfam" id="PF00112">
    <property type="entry name" value="Peptidase_C1"/>
    <property type="match status" value="1"/>
</dbReference>
<keyword evidence="5" id="KW-0788">Thiol protease</keyword>
<evidence type="ECO:0000313" key="11">
    <source>
        <dbReference type="EMBL" id="PON68373.1"/>
    </source>
</evidence>
<dbReference type="OrthoDB" id="10253408at2759"/>
<dbReference type="InterPro" id="IPR039417">
    <property type="entry name" value="Peptidase_C1A_papain-like"/>
</dbReference>
<dbReference type="InterPro" id="IPR038765">
    <property type="entry name" value="Papain-like_cys_pep_sf"/>
</dbReference>
<keyword evidence="2 11" id="KW-0645">Protease</keyword>
<feature type="chain" id="PRO_5018544541" evidence="8">
    <location>
        <begin position="21"/>
        <end position="338"/>
    </location>
</feature>
<keyword evidence="6" id="KW-1015">Disulfide bond</keyword>
<name>A0A2P5D4Y4_TREOI</name>
<dbReference type="PANTHER" id="PTHR12411">
    <property type="entry name" value="CYSTEINE PROTEASE FAMILY C1-RELATED"/>
    <property type="match status" value="1"/>
</dbReference>
<dbReference type="InterPro" id="IPR025661">
    <property type="entry name" value="Pept_asp_AS"/>
</dbReference>
<feature type="signal peptide" evidence="8">
    <location>
        <begin position="1"/>
        <end position="20"/>
    </location>
</feature>
<dbReference type="EMBL" id="JXTC01000296">
    <property type="protein sequence ID" value="PON68373.1"/>
    <property type="molecule type" value="Genomic_DNA"/>
</dbReference>
<dbReference type="SUPFAM" id="SSF54001">
    <property type="entry name" value="Cysteine proteinases"/>
    <property type="match status" value="1"/>
</dbReference>
<evidence type="ECO:0000256" key="5">
    <source>
        <dbReference type="ARBA" id="ARBA00022807"/>
    </source>
</evidence>
<dbReference type="InterPro" id="IPR013201">
    <property type="entry name" value="Prot_inhib_I29"/>
</dbReference>
<dbReference type="PRINTS" id="PR00705">
    <property type="entry name" value="PAPAIN"/>
</dbReference>
<dbReference type="Gene3D" id="3.90.70.10">
    <property type="entry name" value="Cysteine proteinases"/>
    <property type="match status" value="1"/>
</dbReference>
<protein>
    <submittedName>
        <fullName evidence="11">Cyseine protease</fullName>
    </submittedName>
</protein>
<sequence length="338" mass="37425">MAYVIVMLLILGTWTSQAMSRTLHEAALVDMHEQWMSQHGRTYANIAEKEMRFEIFKDTVNYVEKFNEDESQTYKLGINNYTDLTNEEFLTYFTGYKEPSSSRSSRQYSSFMYENVTDIPTTVDWRDQGAVTEIKYQGQCGCCWAFSAVAAVEGITQIKTGNLVSLSEQQLLDCATDGNNGCHGGWMNNAFKYIIENRGITTESSYQYQGTEGLTCQTGENAYASAAQIAGYDDVPVNSEESLLQAVSGQPVSVTVDASGLNFRAYRSGVFSGDCGTAPTHAVTVVGYGTTEDGIKYWLLKNSWGQTWGENGYMKLMRDVESPEGQCGIATHASYPVA</sequence>
<keyword evidence="4" id="KW-0378">Hydrolase</keyword>
<dbReference type="SMART" id="SM00645">
    <property type="entry name" value="Pept_C1"/>
    <property type="match status" value="1"/>
</dbReference>
<dbReference type="GO" id="GO:0008234">
    <property type="term" value="F:cysteine-type peptidase activity"/>
    <property type="evidence" value="ECO:0007669"/>
    <property type="project" value="UniProtKB-KW"/>
</dbReference>
<organism evidence="11 12">
    <name type="scientific">Trema orientale</name>
    <name type="common">Charcoal tree</name>
    <name type="synonym">Celtis orientalis</name>
    <dbReference type="NCBI Taxonomy" id="63057"/>
    <lineage>
        <taxon>Eukaryota</taxon>
        <taxon>Viridiplantae</taxon>
        <taxon>Streptophyta</taxon>
        <taxon>Embryophyta</taxon>
        <taxon>Tracheophyta</taxon>
        <taxon>Spermatophyta</taxon>
        <taxon>Magnoliopsida</taxon>
        <taxon>eudicotyledons</taxon>
        <taxon>Gunneridae</taxon>
        <taxon>Pentapetalae</taxon>
        <taxon>rosids</taxon>
        <taxon>fabids</taxon>
        <taxon>Rosales</taxon>
        <taxon>Cannabaceae</taxon>
        <taxon>Trema</taxon>
    </lineage>
</organism>
<feature type="domain" description="Peptidase C1A papain C-terminal" evidence="9">
    <location>
        <begin position="119"/>
        <end position="337"/>
    </location>
</feature>
<reference evidence="12" key="1">
    <citation type="submission" date="2016-06" db="EMBL/GenBank/DDBJ databases">
        <title>Parallel loss of symbiosis genes in relatives of nitrogen-fixing non-legume Parasponia.</title>
        <authorList>
            <person name="Van Velzen R."/>
            <person name="Holmer R."/>
            <person name="Bu F."/>
            <person name="Rutten L."/>
            <person name="Van Zeijl A."/>
            <person name="Liu W."/>
            <person name="Santuari L."/>
            <person name="Cao Q."/>
            <person name="Sharma T."/>
            <person name="Shen D."/>
            <person name="Roswanjaya Y."/>
            <person name="Wardhani T."/>
            <person name="Kalhor M.S."/>
            <person name="Jansen J."/>
            <person name="Van den Hoogen J."/>
            <person name="Gungor B."/>
            <person name="Hartog M."/>
            <person name="Hontelez J."/>
            <person name="Verver J."/>
            <person name="Yang W.-C."/>
            <person name="Schijlen E."/>
            <person name="Repin R."/>
            <person name="Schilthuizen M."/>
            <person name="Schranz E."/>
            <person name="Heidstra R."/>
            <person name="Miyata K."/>
            <person name="Fedorova E."/>
            <person name="Kohlen W."/>
            <person name="Bisseling T."/>
            <person name="Smit S."/>
            <person name="Geurts R."/>
        </authorList>
    </citation>
    <scope>NUCLEOTIDE SEQUENCE [LARGE SCALE GENOMIC DNA]</scope>
    <source>
        <strain evidence="12">cv. RG33-2</strain>
    </source>
</reference>
<keyword evidence="3 8" id="KW-0732">Signal</keyword>
<gene>
    <name evidence="11" type="primary">TorCP20</name>
    <name evidence="11" type="ORF">TorRG33x02_262250</name>
</gene>
<evidence type="ECO:0000256" key="2">
    <source>
        <dbReference type="ARBA" id="ARBA00022670"/>
    </source>
</evidence>